<feature type="region of interest" description="Disordered" evidence="1">
    <location>
        <begin position="34"/>
        <end position="82"/>
    </location>
</feature>
<evidence type="ECO:0000259" key="3">
    <source>
        <dbReference type="PROSITE" id="PS51782"/>
    </source>
</evidence>
<dbReference type="AlphaFoldDB" id="A0A0B5BDB4"/>
<feature type="compositionally biased region" description="Pro residues" evidence="1">
    <location>
        <begin position="186"/>
        <end position="196"/>
    </location>
</feature>
<feature type="compositionally biased region" description="Pro residues" evidence="1">
    <location>
        <begin position="155"/>
        <end position="179"/>
    </location>
</feature>
<dbReference type="RefSeq" id="WP_039744482.1">
    <property type="nucleotide sequence ID" value="NZ_CP009788.1"/>
</dbReference>
<dbReference type="Gene3D" id="3.10.350.10">
    <property type="entry name" value="LysM domain"/>
    <property type="match status" value="1"/>
</dbReference>
<protein>
    <recommendedName>
        <fullName evidence="3">LysM domain-containing protein</fullName>
    </recommendedName>
</protein>
<evidence type="ECO:0000313" key="4">
    <source>
        <dbReference type="EMBL" id="AJE04457.1"/>
    </source>
</evidence>
<feature type="domain" description="LysM" evidence="3">
    <location>
        <begin position="82"/>
        <end position="134"/>
    </location>
</feature>
<organism evidence="4 5">
    <name type="scientific">Geobacter pickeringii</name>
    <dbReference type="NCBI Taxonomy" id="345632"/>
    <lineage>
        <taxon>Bacteria</taxon>
        <taxon>Pseudomonadati</taxon>
        <taxon>Thermodesulfobacteriota</taxon>
        <taxon>Desulfuromonadia</taxon>
        <taxon>Geobacterales</taxon>
        <taxon>Geobacteraceae</taxon>
        <taxon>Geobacter</taxon>
    </lineage>
</organism>
<accession>A0A0B5BDB4</accession>
<evidence type="ECO:0000256" key="1">
    <source>
        <dbReference type="SAM" id="MobiDB-lite"/>
    </source>
</evidence>
<sequence>MINRTAHTLARSFLVWGTLSLCYGGLAGAAPPSFELDPRELESTAPPARPPKHPSARPHRTPTDKGGDAAQPSAPEGNETLTRYTVKPGDFLFKILMRDFGLSNAEAEALIPEVQRINHLTSATRLEVGRTLLIPRGRRKSVTPKVAKPAGSAPAPQPAAEPTPVATPPAAAPPQPPQQPVAEAPRPLPAALPLPAAPGETATQPPLPFSVALLRIWEQLVPDQGRVEPITLNGRVLSPEDYPLLLAADGGKILVDVRGALNATTKGQLIQKHPDIRIVPRGKDSFKAFFADLLRTAEFARIDENVMVELGADPRLAILADFRITTLPDAGRGPESVLIFVNENEPCLPLPLKEYLNRRGYRVAELCQNEPVHSDEPGYDLRSLLPAAPCDMALSLMEILSLKLDRNRIVTGSMGQNAESRFSIRVDGQFESGGKRFILDCGESDSYNYTLYRLLQLQGYGIVQPQPKDDFATVTEKLLKELNYPYSFGRYDLDYGRYRISVTGFKITRKGDSPGRLLLTSKPSDPVFAELLQNAPRRKK</sequence>
<dbReference type="Proteomes" id="UP000057609">
    <property type="component" value="Chromosome"/>
</dbReference>
<keyword evidence="2" id="KW-0732">Signal</keyword>
<dbReference type="Pfam" id="PF01476">
    <property type="entry name" value="LysM"/>
    <property type="match status" value="1"/>
</dbReference>
<dbReference type="KEGG" id="gpi:GPICK_14800"/>
<feature type="compositionally biased region" description="Basic residues" evidence="1">
    <location>
        <begin position="50"/>
        <end position="60"/>
    </location>
</feature>
<evidence type="ECO:0000313" key="5">
    <source>
        <dbReference type="Proteomes" id="UP000057609"/>
    </source>
</evidence>
<dbReference type="STRING" id="345632.GPICK_14800"/>
<reference evidence="4 5" key="1">
    <citation type="journal article" date="2015" name="Genome Announc.">
        <title>Complete Genome of Geobacter pickeringii G13T, a Metal-Reducing Isolate from Sedimentary Kaolin Deposits.</title>
        <authorList>
            <person name="Badalamenti J.P."/>
            <person name="Bond D.R."/>
        </authorList>
    </citation>
    <scope>NUCLEOTIDE SEQUENCE [LARGE SCALE GENOMIC DNA]</scope>
    <source>
        <strain evidence="4 5">G13</strain>
    </source>
</reference>
<keyword evidence="5" id="KW-1185">Reference proteome</keyword>
<evidence type="ECO:0000256" key="2">
    <source>
        <dbReference type="SAM" id="SignalP"/>
    </source>
</evidence>
<dbReference type="HOGENOM" id="CLU_038798_0_0_7"/>
<feature type="chain" id="PRO_5002100126" description="LysM domain-containing protein" evidence="2">
    <location>
        <begin position="30"/>
        <end position="540"/>
    </location>
</feature>
<feature type="signal peptide" evidence="2">
    <location>
        <begin position="1"/>
        <end position="29"/>
    </location>
</feature>
<dbReference type="InterPro" id="IPR036779">
    <property type="entry name" value="LysM_dom_sf"/>
</dbReference>
<name>A0A0B5BDB4_9BACT</name>
<dbReference type="InterPro" id="IPR018392">
    <property type="entry name" value="LysM"/>
</dbReference>
<dbReference type="CDD" id="cd00118">
    <property type="entry name" value="LysM"/>
    <property type="match status" value="1"/>
</dbReference>
<feature type="region of interest" description="Disordered" evidence="1">
    <location>
        <begin position="139"/>
        <end position="203"/>
    </location>
</feature>
<dbReference type="OrthoDB" id="5398634at2"/>
<dbReference type="PROSITE" id="PS51782">
    <property type="entry name" value="LYSM"/>
    <property type="match status" value="1"/>
</dbReference>
<gene>
    <name evidence="4" type="ORF">GPICK_14800</name>
</gene>
<dbReference type="EMBL" id="CP009788">
    <property type="protein sequence ID" value="AJE04457.1"/>
    <property type="molecule type" value="Genomic_DNA"/>
</dbReference>
<proteinExistence type="predicted"/>